<proteinExistence type="predicted"/>
<evidence type="ECO:0000313" key="2">
    <source>
        <dbReference type="EMBL" id="EGI58451.1"/>
    </source>
</evidence>
<dbReference type="InParanoid" id="F4X4Z4"/>
<feature type="compositionally biased region" description="Basic and acidic residues" evidence="1">
    <location>
        <begin position="274"/>
        <end position="285"/>
    </location>
</feature>
<reference evidence="2" key="1">
    <citation type="submission" date="2011-02" db="EMBL/GenBank/DDBJ databases">
        <title>The genome of the leaf-cutting ant Acromyrmex echinatior suggests key adaptations to social evolution and fungus farming.</title>
        <authorList>
            <person name="Nygaard S."/>
            <person name="Zhang G."/>
        </authorList>
    </citation>
    <scope>NUCLEOTIDE SEQUENCE</scope>
</reference>
<sequence>MPGTGRGREKVAEALHHGELKMMIGGKRAASVDGGAGGRRREDVEKAQHVKDKEDRVQVRIPLKSIAGKTVRIIYGVGRHLHSAKDASASQRDGQEETKEMHLRNILEEASCQQKIPKSPALSVIESRDSGRRVKDYSCRHQKSDDANDEAMCPHIDANWTDYEEDSLVLKTGAEGEKTREAEVAMPGQKVSCRNGVHEVTNVSSRPRETRRGGRGEGDRERARPVYTGLGEARKKRRLKLEEKAAELIRMRIDADVNAQTDLSGLEGEASPVGREEMRRPKQAN</sequence>
<keyword evidence="3" id="KW-1185">Reference proteome</keyword>
<feature type="region of interest" description="Disordered" evidence="1">
    <location>
        <begin position="25"/>
        <end position="54"/>
    </location>
</feature>
<organism evidence="3">
    <name type="scientific">Acromyrmex echinatior</name>
    <name type="common">Panamanian leafcutter ant</name>
    <name type="synonym">Acromyrmex octospinosus echinatior</name>
    <dbReference type="NCBI Taxonomy" id="103372"/>
    <lineage>
        <taxon>Eukaryota</taxon>
        <taxon>Metazoa</taxon>
        <taxon>Ecdysozoa</taxon>
        <taxon>Arthropoda</taxon>
        <taxon>Hexapoda</taxon>
        <taxon>Insecta</taxon>
        <taxon>Pterygota</taxon>
        <taxon>Neoptera</taxon>
        <taxon>Endopterygota</taxon>
        <taxon>Hymenoptera</taxon>
        <taxon>Apocrita</taxon>
        <taxon>Aculeata</taxon>
        <taxon>Formicoidea</taxon>
        <taxon>Formicidae</taxon>
        <taxon>Myrmicinae</taxon>
        <taxon>Acromyrmex</taxon>
    </lineage>
</organism>
<evidence type="ECO:0000313" key="3">
    <source>
        <dbReference type="Proteomes" id="UP000007755"/>
    </source>
</evidence>
<dbReference type="EMBL" id="GL888680">
    <property type="protein sequence ID" value="EGI58451.1"/>
    <property type="molecule type" value="Genomic_DNA"/>
</dbReference>
<name>F4X4Z4_ACREC</name>
<feature type="region of interest" description="Disordered" evidence="1">
    <location>
        <begin position="201"/>
        <end position="232"/>
    </location>
</feature>
<gene>
    <name evidence="2" type="ORF">G5I_13417</name>
</gene>
<feature type="region of interest" description="Disordered" evidence="1">
    <location>
        <begin position="254"/>
        <end position="285"/>
    </location>
</feature>
<feature type="compositionally biased region" description="Basic and acidic residues" evidence="1">
    <location>
        <begin position="39"/>
        <end position="54"/>
    </location>
</feature>
<feature type="compositionally biased region" description="Basic and acidic residues" evidence="1">
    <location>
        <begin position="206"/>
        <end position="224"/>
    </location>
</feature>
<dbReference type="Proteomes" id="UP000007755">
    <property type="component" value="Unassembled WGS sequence"/>
</dbReference>
<dbReference type="AlphaFoldDB" id="F4X4Z4"/>
<accession>F4X4Z4</accession>
<evidence type="ECO:0000256" key="1">
    <source>
        <dbReference type="SAM" id="MobiDB-lite"/>
    </source>
</evidence>
<protein>
    <submittedName>
        <fullName evidence="2">Uncharacterized protein</fullName>
    </submittedName>
</protein>